<accession>A0AAD7DJ10</accession>
<feature type="region of interest" description="Disordered" evidence="1">
    <location>
        <begin position="370"/>
        <end position="422"/>
    </location>
</feature>
<name>A0AAD7DJ10_MYCRO</name>
<feature type="compositionally biased region" description="Basic and acidic residues" evidence="1">
    <location>
        <begin position="296"/>
        <end position="315"/>
    </location>
</feature>
<reference evidence="2" key="1">
    <citation type="submission" date="2023-03" db="EMBL/GenBank/DDBJ databases">
        <title>Massive genome expansion in bonnet fungi (Mycena s.s.) driven by repeated elements and novel gene families across ecological guilds.</title>
        <authorList>
            <consortium name="Lawrence Berkeley National Laboratory"/>
            <person name="Harder C.B."/>
            <person name="Miyauchi S."/>
            <person name="Viragh M."/>
            <person name="Kuo A."/>
            <person name="Thoen E."/>
            <person name="Andreopoulos B."/>
            <person name="Lu D."/>
            <person name="Skrede I."/>
            <person name="Drula E."/>
            <person name="Henrissat B."/>
            <person name="Morin E."/>
            <person name="Kohler A."/>
            <person name="Barry K."/>
            <person name="LaButti K."/>
            <person name="Morin E."/>
            <person name="Salamov A."/>
            <person name="Lipzen A."/>
            <person name="Mereny Z."/>
            <person name="Hegedus B."/>
            <person name="Baldrian P."/>
            <person name="Stursova M."/>
            <person name="Weitz H."/>
            <person name="Taylor A."/>
            <person name="Grigoriev I.V."/>
            <person name="Nagy L.G."/>
            <person name="Martin F."/>
            <person name="Kauserud H."/>
        </authorList>
    </citation>
    <scope>NUCLEOTIDE SEQUENCE</scope>
    <source>
        <strain evidence="2">CBHHK067</strain>
    </source>
</reference>
<evidence type="ECO:0000256" key="1">
    <source>
        <dbReference type="SAM" id="MobiDB-lite"/>
    </source>
</evidence>
<feature type="region of interest" description="Disordered" evidence="1">
    <location>
        <begin position="296"/>
        <end position="339"/>
    </location>
</feature>
<feature type="compositionally biased region" description="Low complexity" evidence="1">
    <location>
        <begin position="370"/>
        <end position="379"/>
    </location>
</feature>
<organism evidence="2 3">
    <name type="scientific">Mycena rosella</name>
    <name type="common">Pink bonnet</name>
    <name type="synonym">Agaricus rosellus</name>
    <dbReference type="NCBI Taxonomy" id="1033263"/>
    <lineage>
        <taxon>Eukaryota</taxon>
        <taxon>Fungi</taxon>
        <taxon>Dikarya</taxon>
        <taxon>Basidiomycota</taxon>
        <taxon>Agaricomycotina</taxon>
        <taxon>Agaricomycetes</taxon>
        <taxon>Agaricomycetidae</taxon>
        <taxon>Agaricales</taxon>
        <taxon>Marasmiineae</taxon>
        <taxon>Mycenaceae</taxon>
        <taxon>Mycena</taxon>
    </lineage>
</organism>
<dbReference type="AlphaFoldDB" id="A0AAD7DJ10"/>
<comment type="caution">
    <text evidence="2">The sequence shown here is derived from an EMBL/GenBank/DDBJ whole genome shotgun (WGS) entry which is preliminary data.</text>
</comment>
<gene>
    <name evidence="2" type="ORF">B0H17DRAFT_1133872</name>
</gene>
<feature type="region of interest" description="Disordered" evidence="1">
    <location>
        <begin position="154"/>
        <end position="191"/>
    </location>
</feature>
<dbReference type="EMBL" id="JARKIE010000059">
    <property type="protein sequence ID" value="KAJ7691355.1"/>
    <property type="molecule type" value="Genomic_DNA"/>
</dbReference>
<evidence type="ECO:0000313" key="2">
    <source>
        <dbReference type="EMBL" id="KAJ7691355.1"/>
    </source>
</evidence>
<proteinExistence type="predicted"/>
<evidence type="ECO:0000313" key="3">
    <source>
        <dbReference type="Proteomes" id="UP001221757"/>
    </source>
</evidence>
<feature type="compositionally biased region" description="Basic residues" evidence="1">
    <location>
        <begin position="398"/>
        <end position="408"/>
    </location>
</feature>
<dbReference type="Proteomes" id="UP001221757">
    <property type="component" value="Unassembled WGS sequence"/>
</dbReference>
<keyword evidence="3" id="KW-1185">Reference proteome</keyword>
<sequence length="475" mass="51585">MSSHTDNPWDRLMTMPPPSLAELASDFEGYSFDTSGWGEDQEIEVTSLPPHMEAQVAAATRALAAPPAPALPCLDLSSFSTPKRQQSTLDISRITPALNLPNLNSFPPFPVIDADQQNASLPYVPDVLRASQVAAASGRYASDVAANRSFGGFVGNVEASERPPTIVEKPQRKRGRSKKDKENEETGASKGYTGEELITLARVVIDADPFMRPHGQKGGAWQEITETLRQRNFRPTSISAASVQHKVEALVAYKKDPAGKHKNLANVIGEGTAASITIGALLERLETQFDAAKDKSDDAKVKIKKKNDEDREGGEAIRQASMRTLRKRARSPDSSDSDVTDAELLGFSVLRALCCFEPAAAPAACAATASPARTAAASPIVVEDDETDDDKDKDSSKKPKSKRRRRLDRRSGSSTDANGLLALMNKENARRAEHDARVAKSLETFVSDSRQQKMEFTSLLKELVAGERKTEANKE</sequence>
<protein>
    <submittedName>
        <fullName evidence="2">Uncharacterized protein</fullName>
    </submittedName>
</protein>